<dbReference type="PANTHER" id="PTHR39453:SF1">
    <property type="entry name" value="PHOSPHATE PROPANOYLTRANSFERASE"/>
    <property type="match status" value="1"/>
</dbReference>
<evidence type="ECO:0000256" key="6">
    <source>
        <dbReference type="ARBA" id="ARBA00022723"/>
    </source>
</evidence>
<accession>A0A239BX45</accession>
<dbReference type="PANTHER" id="PTHR39453">
    <property type="entry name" value="PHOSPHATE PROPANOYLTRANSFERASE"/>
    <property type="match status" value="1"/>
</dbReference>
<comment type="function">
    <text evidence="10">Involved in 1,2-propanediol (1,2-PD) degradation by catalyzing the conversion of propanoyl-CoA to propanoyl-phosphate.</text>
</comment>
<sequence>MKEELIKQIVEKVMENIEGCQENSIEIPVEVSARHIHLSKEHMEFLFDSEDQLKVLKELSQPGQFVYDKRVTLMGPKGVISNVAILGPARRDTQVEISYTDARTLGVNPPIRESGALENTEGLIIAAGVRAINLDQGVIIAKRHIHMTPKEAEALHVKDGQHVKVRIKSQRPVILEEVLVRVSEKYKLSMHIDHDEGNAAAYQTGTVGEIITKLRCSPPL</sequence>
<name>A0A239BX45_9FIRM</name>
<dbReference type="GO" id="GO:0016747">
    <property type="term" value="F:acyltransferase activity, transferring groups other than amino-acyl groups"/>
    <property type="evidence" value="ECO:0007669"/>
    <property type="project" value="InterPro"/>
</dbReference>
<dbReference type="EC" id="2.3.1.222" evidence="3 10"/>
<comment type="catalytic activity">
    <reaction evidence="9 10">
        <text>propanoyl-CoA + phosphate = propanoyl phosphate + CoA</text>
        <dbReference type="Rhea" id="RHEA:28046"/>
        <dbReference type="ChEBI" id="CHEBI:43474"/>
        <dbReference type="ChEBI" id="CHEBI:57287"/>
        <dbReference type="ChEBI" id="CHEBI:57392"/>
        <dbReference type="ChEBI" id="CHEBI:58933"/>
        <dbReference type="EC" id="2.3.1.222"/>
    </reaction>
</comment>
<comment type="pathway">
    <text evidence="10">Polyol metabolism; 1,2-propanediol degradation.</text>
</comment>
<dbReference type="InterPro" id="IPR008300">
    <property type="entry name" value="PTAC"/>
</dbReference>
<evidence type="ECO:0000256" key="5">
    <source>
        <dbReference type="ARBA" id="ARBA00022679"/>
    </source>
</evidence>
<organism evidence="11 12">
    <name type="scientific">Anaerovirgula multivorans</name>
    <dbReference type="NCBI Taxonomy" id="312168"/>
    <lineage>
        <taxon>Bacteria</taxon>
        <taxon>Bacillati</taxon>
        <taxon>Bacillota</taxon>
        <taxon>Clostridia</taxon>
        <taxon>Peptostreptococcales</taxon>
        <taxon>Natronincolaceae</taxon>
        <taxon>Anaerovirgula</taxon>
    </lineage>
</organism>
<keyword evidence="6" id="KW-0479">Metal-binding</keyword>
<dbReference type="PIRSF" id="PIRSF010130">
    <property type="entry name" value="PduL"/>
    <property type="match status" value="1"/>
</dbReference>
<evidence type="ECO:0000256" key="1">
    <source>
        <dbReference type="ARBA" id="ARBA00001947"/>
    </source>
</evidence>
<evidence type="ECO:0000256" key="9">
    <source>
        <dbReference type="ARBA" id="ARBA00047589"/>
    </source>
</evidence>
<evidence type="ECO:0000256" key="3">
    <source>
        <dbReference type="ARBA" id="ARBA00012206"/>
    </source>
</evidence>
<reference evidence="11 12" key="1">
    <citation type="submission" date="2017-06" db="EMBL/GenBank/DDBJ databases">
        <authorList>
            <person name="Kim H.J."/>
            <person name="Triplett B.A."/>
        </authorList>
    </citation>
    <scope>NUCLEOTIDE SEQUENCE [LARGE SCALE GENOMIC DNA]</scope>
    <source>
        <strain evidence="11 12">SCA</strain>
    </source>
</reference>
<dbReference type="Pfam" id="PF06130">
    <property type="entry name" value="PTAC"/>
    <property type="match status" value="1"/>
</dbReference>
<dbReference type="GO" id="GO:0046872">
    <property type="term" value="F:metal ion binding"/>
    <property type="evidence" value="ECO:0007669"/>
    <property type="project" value="UniProtKB-KW"/>
</dbReference>
<dbReference type="NCBIfam" id="NF011652">
    <property type="entry name" value="PRK15070.1"/>
    <property type="match status" value="1"/>
</dbReference>
<dbReference type="OrthoDB" id="9784365at2"/>
<dbReference type="GO" id="GO:0051144">
    <property type="term" value="P:1,2-propanediol catabolic process"/>
    <property type="evidence" value="ECO:0007669"/>
    <property type="project" value="UniProtKB-UniPathway"/>
</dbReference>
<evidence type="ECO:0000256" key="7">
    <source>
        <dbReference type="ARBA" id="ARBA00022833"/>
    </source>
</evidence>
<comment type="similarity">
    <text evidence="2 10">Belongs to the PduL family.</text>
</comment>
<evidence type="ECO:0000256" key="4">
    <source>
        <dbReference type="ARBA" id="ARBA00020837"/>
    </source>
</evidence>
<keyword evidence="5 10" id="KW-0808">Transferase</keyword>
<dbReference type="EMBL" id="FZOJ01000004">
    <property type="protein sequence ID" value="SNS12460.1"/>
    <property type="molecule type" value="Genomic_DNA"/>
</dbReference>
<comment type="cofactor">
    <cofactor evidence="1">
        <name>Zn(2+)</name>
        <dbReference type="ChEBI" id="CHEBI:29105"/>
    </cofactor>
</comment>
<evidence type="ECO:0000256" key="10">
    <source>
        <dbReference type="PIRNR" id="PIRNR010130"/>
    </source>
</evidence>
<dbReference type="Proteomes" id="UP000198304">
    <property type="component" value="Unassembled WGS sequence"/>
</dbReference>
<protein>
    <recommendedName>
        <fullName evidence="4 10">Phosphate propanoyltransferase</fullName>
        <ecNumber evidence="3 10">2.3.1.222</ecNumber>
    </recommendedName>
</protein>
<evidence type="ECO:0000313" key="12">
    <source>
        <dbReference type="Proteomes" id="UP000198304"/>
    </source>
</evidence>
<dbReference type="RefSeq" id="WP_089281965.1">
    <property type="nucleotide sequence ID" value="NZ_FZOJ01000004.1"/>
</dbReference>
<dbReference type="UniPathway" id="UPA00621"/>
<dbReference type="AlphaFoldDB" id="A0A239BX45"/>
<gene>
    <name evidence="11" type="ORF">SAMN05446037_1004189</name>
</gene>
<keyword evidence="12" id="KW-1185">Reference proteome</keyword>
<evidence type="ECO:0000256" key="8">
    <source>
        <dbReference type="ARBA" id="ARBA00023315"/>
    </source>
</evidence>
<keyword evidence="8 10" id="KW-0012">Acyltransferase</keyword>
<proteinExistence type="inferred from homology"/>
<evidence type="ECO:0000256" key="2">
    <source>
        <dbReference type="ARBA" id="ARBA00007342"/>
    </source>
</evidence>
<keyword evidence="7" id="KW-0862">Zinc</keyword>
<evidence type="ECO:0000313" key="11">
    <source>
        <dbReference type="EMBL" id="SNS12460.1"/>
    </source>
</evidence>